<feature type="transmembrane region" description="Helical" evidence="1">
    <location>
        <begin position="82"/>
        <end position="102"/>
    </location>
</feature>
<evidence type="ECO:0000256" key="1">
    <source>
        <dbReference type="SAM" id="Phobius"/>
    </source>
</evidence>
<dbReference type="InterPro" id="IPR036779">
    <property type="entry name" value="LysM_dom_sf"/>
</dbReference>
<evidence type="ECO:0000256" key="2">
    <source>
        <dbReference type="SAM" id="SignalP"/>
    </source>
</evidence>
<dbReference type="CDD" id="cd00118">
    <property type="entry name" value="LysM"/>
    <property type="match status" value="1"/>
</dbReference>
<feature type="domain" description="LysM" evidence="3">
    <location>
        <begin position="185"/>
        <end position="240"/>
    </location>
</feature>
<accession>A0ABU8RM50</accession>
<name>A0ABU8RM50_9ACTN</name>
<dbReference type="Proteomes" id="UP001387100">
    <property type="component" value="Unassembled WGS sequence"/>
</dbReference>
<keyword evidence="2" id="KW-0732">Signal</keyword>
<dbReference type="Pfam" id="PF01476">
    <property type="entry name" value="LysM"/>
    <property type="match status" value="1"/>
</dbReference>
<proteinExistence type="predicted"/>
<dbReference type="InterPro" id="IPR018392">
    <property type="entry name" value="LysM"/>
</dbReference>
<feature type="chain" id="PRO_5047221153" evidence="2">
    <location>
        <begin position="25"/>
        <end position="246"/>
    </location>
</feature>
<sequence>MLVAALGLAALAAALLHVASSSLASALGPAGQVDDAVAGLAAGAGGLLAGAWALGGLLVVAARTAPQASRAAGVLHRAGGRLLPAVLRGALVAALGVGPLAAAAPALAAPAASGVVLDVTSGTALTVPVDSAATDGARAPDAVGAAPDVTWRPTAPVRPKEEATTAAEALVVPAPRPQVGAGEVVVVRGDTLWGIAARSLPAGADDAEVAATWPAWYAANRHVVGDDPDLLRPGQVLRAPVEETTR</sequence>
<keyword evidence="1" id="KW-1133">Transmembrane helix</keyword>
<dbReference type="EMBL" id="JBBIAA010000017">
    <property type="protein sequence ID" value="MEJ5946163.1"/>
    <property type="molecule type" value="Genomic_DNA"/>
</dbReference>
<reference evidence="4 5" key="1">
    <citation type="journal article" date="2017" name="Int. J. Syst. Evol. Microbiol.">
        <title>Pseudokineococcus basanitobsidens sp. nov., isolated from volcanic rock.</title>
        <authorList>
            <person name="Lee D.W."/>
            <person name="Park M.Y."/>
            <person name="Kim J.J."/>
            <person name="Kim B.S."/>
        </authorList>
    </citation>
    <scope>NUCLEOTIDE SEQUENCE [LARGE SCALE GENOMIC DNA]</scope>
    <source>
        <strain evidence="4 5">DSM 103726</strain>
    </source>
</reference>
<evidence type="ECO:0000259" key="3">
    <source>
        <dbReference type="Pfam" id="PF01476"/>
    </source>
</evidence>
<dbReference type="Gene3D" id="3.10.350.10">
    <property type="entry name" value="LysM domain"/>
    <property type="match status" value="1"/>
</dbReference>
<evidence type="ECO:0000313" key="5">
    <source>
        <dbReference type="Proteomes" id="UP001387100"/>
    </source>
</evidence>
<comment type="caution">
    <text evidence="4">The sequence shown here is derived from an EMBL/GenBank/DDBJ whole genome shotgun (WGS) entry which is preliminary data.</text>
</comment>
<keyword evidence="1" id="KW-0812">Transmembrane</keyword>
<feature type="signal peptide" evidence="2">
    <location>
        <begin position="1"/>
        <end position="24"/>
    </location>
</feature>
<organism evidence="4 5">
    <name type="scientific">Pseudokineococcus basanitobsidens</name>
    <dbReference type="NCBI Taxonomy" id="1926649"/>
    <lineage>
        <taxon>Bacteria</taxon>
        <taxon>Bacillati</taxon>
        <taxon>Actinomycetota</taxon>
        <taxon>Actinomycetes</taxon>
        <taxon>Kineosporiales</taxon>
        <taxon>Kineosporiaceae</taxon>
        <taxon>Pseudokineococcus</taxon>
    </lineage>
</organism>
<gene>
    <name evidence="4" type="ORF">WDZ17_12765</name>
</gene>
<protein>
    <submittedName>
        <fullName evidence="4">LysM domain-containing protein</fullName>
    </submittedName>
</protein>
<feature type="transmembrane region" description="Helical" evidence="1">
    <location>
        <begin position="36"/>
        <end position="61"/>
    </location>
</feature>
<keyword evidence="1" id="KW-0472">Membrane</keyword>
<evidence type="ECO:0000313" key="4">
    <source>
        <dbReference type="EMBL" id="MEJ5946163.1"/>
    </source>
</evidence>
<keyword evidence="5" id="KW-1185">Reference proteome</keyword>